<protein>
    <submittedName>
        <fullName evidence="1">Uncharacterized protein</fullName>
    </submittedName>
</protein>
<dbReference type="AlphaFoldDB" id="A0A0C1DF37"/>
<accession>A0A0C1DF37</accession>
<comment type="caution">
    <text evidence="1">The sequence shown here is derived from an EMBL/GenBank/DDBJ whole genome shotgun (WGS) entry which is preliminary data.</text>
</comment>
<sequence length="247" mass="27621">MFSTGCKNPINDMAVFVNAYNEQARYARTPSVSWTSAVADYKRKTIKIKVITTYAISDPETDFIKQAMPNMMMELLKQQSTSNKLINDGVTFEITYYTAKQSEISSATLDKKKMEELSKVAPDTHKSDAGFLNPKTSAPSSPFEQILVALNKSLPYTESSTGATIFKIDQNKLGDLVYHVRTPKDLAGPLKTQAGVELMKSEILRSGKLKKLISAFNKFQISAVKYIYYDEKGNQLNELRLTTADLN</sequence>
<name>A0A0C1DF37_9SPHI</name>
<dbReference type="Proteomes" id="UP000031246">
    <property type="component" value="Unassembled WGS sequence"/>
</dbReference>
<gene>
    <name evidence="1" type="ORF">OC25_04065</name>
</gene>
<evidence type="ECO:0000313" key="1">
    <source>
        <dbReference type="EMBL" id="KIA96256.1"/>
    </source>
</evidence>
<evidence type="ECO:0000313" key="2">
    <source>
        <dbReference type="Proteomes" id="UP000031246"/>
    </source>
</evidence>
<reference evidence="1 2" key="1">
    <citation type="submission" date="2014-10" db="EMBL/GenBank/DDBJ databases">
        <title>Pedobacter Kyungheensis.</title>
        <authorList>
            <person name="Anderson B.M."/>
            <person name="Newman J.D."/>
        </authorList>
    </citation>
    <scope>NUCLEOTIDE SEQUENCE [LARGE SCALE GENOMIC DNA]</scope>
    <source>
        <strain evidence="1 2">KACC 16221</strain>
    </source>
</reference>
<dbReference type="EMBL" id="JSYN01000003">
    <property type="protein sequence ID" value="KIA96256.1"/>
    <property type="molecule type" value="Genomic_DNA"/>
</dbReference>
<organism evidence="1 2">
    <name type="scientific">Pedobacter kyungheensis</name>
    <dbReference type="NCBI Taxonomy" id="1069985"/>
    <lineage>
        <taxon>Bacteria</taxon>
        <taxon>Pseudomonadati</taxon>
        <taxon>Bacteroidota</taxon>
        <taxon>Sphingobacteriia</taxon>
        <taxon>Sphingobacteriales</taxon>
        <taxon>Sphingobacteriaceae</taxon>
        <taxon>Pedobacter</taxon>
    </lineage>
</organism>
<proteinExistence type="predicted"/>
<keyword evidence="2" id="KW-1185">Reference proteome</keyword>